<accession>A0A834JHX9</accession>
<gene>
    <name evidence="1" type="ORF">HZH68_012630</name>
</gene>
<organism evidence="1 2">
    <name type="scientific">Vespula germanica</name>
    <name type="common">German yellow jacket</name>
    <name type="synonym">Paravespula germanica</name>
    <dbReference type="NCBI Taxonomy" id="30212"/>
    <lineage>
        <taxon>Eukaryota</taxon>
        <taxon>Metazoa</taxon>
        <taxon>Ecdysozoa</taxon>
        <taxon>Arthropoda</taxon>
        <taxon>Hexapoda</taxon>
        <taxon>Insecta</taxon>
        <taxon>Pterygota</taxon>
        <taxon>Neoptera</taxon>
        <taxon>Endopterygota</taxon>
        <taxon>Hymenoptera</taxon>
        <taxon>Apocrita</taxon>
        <taxon>Aculeata</taxon>
        <taxon>Vespoidea</taxon>
        <taxon>Vespidae</taxon>
        <taxon>Vespinae</taxon>
        <taxon>Vespula</taxon>
    </lineage>
</organism>
<evidence type="ECO:0000313" key="2">
    <source>
        <dbReference type="Proteomes" id="UP000617340"/>
    </source>
</evidence>
<dbReference type="AlphaFoldDB" id="A0A834JHX9"/>
<sequence>MLRSDCSLSLFLYLKIHLYESENYSDINNNNNDDLETLLDTSSDLHLTRAEEYKRLRSSPMNNLDIACNAIRIGSNKVHTLEMFYIDIKAETLNNIFYTEFTQNTSRFIRKNVFPLHNYRLANSHPVDVD</sequence>
<protein>
    <submittedName>
        <fullName evidence="1">Uncharacterized protein</fullName>
    </submittedName>
</protein>
<dbReference type="Proteomes" id="UP000617340">
    <property type="component" value="Unassembled WGS sequence"/>
</dbReference>
<name>A0A834JHX9_VESGE</name>
<keyword evidence="2" id="KW-1185">Reference proteome</keyword>
<comment type="caution">
    <text evidence="1">The sequence shown here is derived from an EMBL/GenBank/DDBJ whole genome shotgun (WGS) entry which is preliminary data.</text>
</comment>
<proteinExistence type="predicted"/>
<evidence type="ECO:0000313" key="1">
    <source>
        <dbReference type="EMBL" id="KAF7388688.1"/>
    </source>
</evidence>
<reference evidence="1" key="1">
    <citation type="journal article" date="2020" name="G3 (Bethesda)">
        <title>High-Quality Assemblies for Three Invasive Social Wasps from the &lt;i&gt;Vespula&lt;/i&gt; Genus.</title>
        <authorList>
            <person name="Harrop T.W.R."/>
            <person name="Guhlin J."/>
            <person name="McLaughlin G.M."/>
            <person name="Permina E."/>
            <person name="Stockwell P."/>
            <person name="Gilligan J."/>
            <person name="Le Lec M.F."/>
            <person name="Gruber M.A.M."/>
            <person name="Quinn O."/>
            <person name="Lovegrove M."/>
            <person name="Duncan E.J."/>
            <person name="Remnant E.J."/>
            <person name="Van Eeckhoven J."/>
            <person name="Graham B."/>
            <person name="Knapp R.A."/>
            <person name="Langford K.W."/>
            <person name="Kronenberg Z."/>
            <person name="Press M.O."/>
            <person name="Eacker S.M."/>
            <person name="Wilson-Rankin E.E."/>
            <person name="Purcell J."/>
            <person name="Lester P.J."/>
            <person name="Dearden P.K."/>
        </authorList>
    </citation>
    <scope>NUCLEOTIDE SEQUENCE</scope>
    <source>
        <strain evidence="1">Linc-1</strain>
    </source>
</reference>
<dbReference type="EMBL" id="JACSDZ010000013">
    <property type="protein sequence ID" value="KAF7388688.1"/>
    <property type="molecule type" value="Genomic_DNA"/>
</dbReference>